<evidence type="ECO:0000313" key="2">
    <source>
        <dbReference type="Proteomes" id="UP001281447"/>
    </source>
</evidence>
<evidence type="ECO:0000313" key="1">
    <source>
        <dbReference type="EMBL" id="MDY0395129.1"/>
    </source>
</evidence>
<dbReference type="Proteomes" id="UP001281447">
    <property type="component" value="Unassembled WGS sequence"/>
</dbReference>
<proteinExistence type="predicted"/>
<dbReference type="InterPro" id="IPR018778">
    <property type="entry name" value="T7SS_EssB"/>
</dbReference>
<gene>
    <name evidence="1" type="ORF">RWE15_12725</name>
</gene>
<sequence>MAQGKISENNEFVTYEIALNETNLVEAEQLEELKRPHPLFLPCDSYKMENQQVTIHYKKQPGYTPLVTYLQSDLPLKQKIAEQILQVEDLIGTQYTVLLSPNNIFVEETGQIKFAHRGIRSVLPPEELPEAMLQEVKDVIIFLLKTGER</sequence>
<comment type="caution">
    <text evidence="1">The sequence shown here is derived from an EMBL/GenBank/DDBJ whole genome shotgun (WGS) entry which is preliminary data.</text>
</comment>
<name>A0ABU5C731_9BACI</name>
<accession>A0ABU5C731</accession>
<dbReference type="Pfam" id="PF10140">
    <property type="entry name" value="YukC"/>
    <property type="match status" value="1"/>
</dbReference>
<protein>
    <submittedName>
        <fullName evidence="1">Type VII secretion protein EssB/YukC</fullName>
    </submittedName>
</protein>
<organism evidence="1 2">
    <name type="scientific">Tigheibacillus halophilus</name>
    <dbReference type="NCBI Taxonomy" id="361280"/>
    <lineage>
        <taxon>Bacteria</taxon>
        <taxon>Bacillati</taxon>
        <taxon>Bacillota</taxon>
        <taxon>Bacilli</taxon>
        <taxon>Bacillales</taxon>
        <taxon>Bacillaceae</taxon>
        <taxon>Tigheibacillus</taxon>
    </lineage>
</organism>
<keyword evidence="2" id="KW-1185">Reference proteome</keyword>
<dbReference type="EMBL" id="JAWDIP010000003">
    <property type="protein sequence ID" value="MDY0395129.1"/>
    <property type="molecule type" value="Genomic_DNA"/>
</dbReference>
<dbReference type="Gene3D" id="1.10.510.10">
    <property type="entry name" value="Transferase(Phosphotransferase) domain 1"/>
    <property type="match status" value="1"/>
</dbReference>
<reference evidence="1 2" key="1">
    <citation type="submission" date="2023-10" db="EMBL/GenBank/DDBJ databases">
        <title>Virgibacillus halophilus 5B73C genome.</title>
        <authorList>
            <person name="Miliotis G."/>
            <person name="Sengupta P."/>
            <person name="Hameed A."/>
            <person name="Chuvochina M."/>
            <person name="Mcdonagh F."/>
            <person name="Simpson A.C."/>
            <person name="Singh N.K."/>
            <person name="Rekha P.D."/>
            <person name="Raman K."/>
            <person name="Hugenholtz P."/>
            <person name="Venkateswaran K."/>
        </authorList>
    </citation>
    <scope>NUCLEOTIDE SEQUENCE [LARGE SCALE GENOMIC DNA]</scope>
    <source>
        <strain evidence="1 2">5B73C</strain>
    </source>
</reference>